<dbReference type="Pfam" id="PF03746">
    <property type="entry name" value="LamB_YcsF"/>
    <property type="match status" value="1"/>
</dbReference>
<dbReference type="SUPFAM" id="SSF88713">
    <property type="entry name" value="Glycoside hydrolase/deacetylase"/>
    <property type="match status" value="1"/>
</dbReference>
<sequence>MGSILPGGAARRTRSAQPLLIRNAWGTVRRRAGAGRAGRTVGSVTAIDLNADLGETVDGVPTADDEAMFAVISSASIACGGHAGDATSMRASVARAERFGVAVGAHPAYPDPANFGRVPVAMDAGDLAATVLEQLERLHLAGADLRYVKPHGALYHAVIGDREQADAVARAVAGFSEQLGRPMPVLGLPGEIAAAAASVGLPFVREAFLDRGYLPDGGLVPRGQPGALLDDPGQVAARAVRLAREGVVEAIDGTLLDGAAASLCVHGDSPAAVAMARAVRSALDEAGVEVRAPW</sequence>
<dbReference type="PANTHER" id="PTHR30292">
    <property type="entry name" value="UNCHARACTERIZED PROTEIN YBGL-RELATED"/>
    <property type="match status" value="1"/>
</dbReference>
<protein>
    <submittedName>
        <fullName evidence="1">5-oxoprolinase subunit PxpA</fullName>
    </submittedName>
</protein>
<accession>A0ABP9MCN5</accession>
<dbReference type="Proteomes" id="UP001501407">
    <property type="component" value="Unassembled WGS sequence"/>
</dbReference>
<reference evidence="2" key="1">
    <citation type="journal article" date="2019" name="Int. J. Syst. Evol. Microbiol.">
        <title>The Global Catalogue of Microorganisms (GCM) 10K type strain sequencing project: providing services to taxonomists for standard genome sequencing and annotation.</title>
        <authorList>
            <consortium name="The Broad Institute Genomics Platform"/>
            <consortium name="The Broad Institute Genome Sequencing Center for Infectious Disease"/>
            <person name="Wu L."/>
            <person name="Ma J."/>
        </authorList>
    </citation>
    <scope>NUCLEOTIDE SEQUENCE [LARGE SCALE GENOMIC DNA]</scope>
    <source>
        <strain evidence="2">JCM 18959</strain>
    </source>
</reference>
<organism evidence="1 2">
    <name type="scientific">Microbacterium yannicii</name>
    <dbReference type="NCBI Taxonomy" id="671622"/>
    <lineage>
        <taxon>Bacteria</taxon>
        <taxon>Bacillati</taxon>
        <taxon>Actinomycetota</taxon>
        <taxon>Actinomycetes</taxon>
        <taxon>Micrococcales</taxon>
        <taxon>Microbacteriaceae</taxon>
        <taxon>Microbacterium</taxon>
    </lineage>
</organism>
<dbReference type="NCBIfam" id="NF003814">
    <property type="entry name" value="PRK05406.1-3"/>
    <property type="match status" value="1"/>
</dbReference>
<proteinExistence type="predicted"/>
<keyword evidence="2" id="KW-1185">Reference proteome</keyword>
<dbReference type="InterPro" id="IPR005501">
    <property type="entry name" value="LamB/YcsF/PxpA-like"/>
</dbReference>
<dbReference type="CDD" id="cd10787">
    <property type="entry name" value="LamB_YcsF_like"/>
    <property type="match status" value="1"/>
</dbReference>
<gene>
    <name evidence="1" type="ORF">GCM10025760_23270</name>
</gene>
<dbReference type="InterPro" id="IPR011330">
    <property type="entry name" value="Glyco_hydro/deAcase_b/a-brl"/>
</dbReference>
<comment type="caution">
    <text evidence="1">The sequence shown here is derived from an EMBL/GenBank/DDBJ whole genome shotgun (WGS) entry which is preliminary data.</text>
</comment>
<evidence type="ECO:0000313" key="2">
    <source>
        <dbReference type="Proteomes" id="UP001501407"/>
    </source>
</evidence>
<dbReference type="Gene3D" id="3.20.20.370">
    <property type="entry name" value="Glycoside hydrolase/deacetylase"/>
    <property type="match status" value="1"/>
</dbReference>
<evidence type="ECO:0000313" key="1">
    <source>
        <dbReference type="EMBL" id="GAA5093302.1"/>
    </source>
</evidence>
<name>A0ABP9MCN5_9MICO</name>
<dbReference type="PANTHER" id="PTHR30292:SF0">
    <property type="entry name" value="5-OXOPROLINASE SUBUNIT A"/>
    <property type="match status" value="1"/>
</dbReference>
<dbReference type="EMBL" id="BAABKZ010000002">
    <property type="protein sequence ID" value="GAA5093302.1"/>
    <property type="molecule type" value="Genomic_DNA"/>
</dbReference>